<dbReference type="PRINTS" id="PR00081">
    <property type="entry name" value="GDHRDH"/>
</dbReference>
<keyword evidence="2" id="KW-0560">Oxidoreductase</keyword>
<dbReference type="CDD" id="cd05233">
    <property type="entry name" value="SDR_c"/>
    <property type="match status" value="1"/>
</dbReference>
<dbReference type="EMBL" id="CP070499">
    <property type="protein sequence ID" value="QSB14642.1"/>
    <property type="molecule type" value="Genomic_DNA"/>
</dbReference>
<keyword evidence="6" id="KW-1185">Reference proteome</keyword>
<dbReference type="GO" id="GO:0016020">
    <property type="term" value="C:membrane"/>
    <property type="evidence" value="ECO:0007669"/>
    <property type="project" value="TreeGrafter"/>
</dbReference>
<organism evidence="5 6">
    <name type="scientific">Natronosporangium hydrolyticum</name>
    <dbReference type="NCBI Taxonomy" id="2811111"/>
    <lineage>
        <taxon>Bacteria</taxon>
        <taxon>Bacillati</taxon>
        <taxon>Actinomycetota</taxon>
        <taxon>Actinomycetes</taxon>
        <taxon>Micromonosporales</taxon>
        <taxon>Micromonosporaceae</taxon>
        <taxon>Natronosporangium</taxon>
    </lineage>
</organism>
<protein>
    <submittedName>
        <fullName evidence="5">SDR family NAD(P)-dependent oxidoreductase</fullName>
    </submittedName>
</protein>
<dbReference type="SUPFAM" id="SSF51735">
    <property type="entry name" value="NAD(P)-binding Rossmann-fold domains"/>
    <property type="match status" value="1"/>
</dbReference>
<proteinExistence type="inferred from homology"/>
<dbReference type="PIRSF" id="PIRSF000126">
    <property type="entry name" value="11-beta-HSD1"/>
    <property type="match status" value="1"/>
</dbReference>
<evidence type="ECO:0000256" key="3">
    <source>
        <dbReference type="RuleBase" id="RU000363"/>
    </source>
</evidence>
<dbReference type="InterPro" id="IPR002347">
    <property type="entry name" value="SDR_fam"/>
</dbReference>
<feature type="compositionally biased region" description="Pro residues" evidence="4">
    <location>
        <begin position="1"/>
        <end position="21"/>
    </location>
</feature>
<evidence type="ECO:0000256" key="2">
    <source>
        <dbReference type="ARBA" id="ARBA00023002"/>
    </source>
</evidence>
<dbReference type="Pfam" id="PF00106">
    <property type="entry name" value="adh_short"/>
    <property type="match status" value="1"/>
</dbReference>
<dbReference type="Gene3D" id="3.40.50.720">
    <property type="entry name" value="NAD(P)-binding Rossmann-like Domain"/>
    <property type="match status" value="1"/>
</dbReference>
<evidence type="ECO:0000313" key="5">
    <source>
        <dbReference type="EMBL" id="QSB14642.1"/>
    </source>
</evidence>
<sequence>MPSPSPPSGMKPDPAPEPAPDPAAALPTAVVTGATAGIGAAFARLLAAESYRLVLVARDADRLRAVAAELAPAPVTVLPADLATEAGVAAVAERLAADPPELLINNAGISLNRSFLDSDPAAEERLLRLNVHAVMRLTLAVVPGMAARGHGGVVNVSSVAGFTVPRAGSTYSAGKAWVTNFSQSIGYAVRPHGVRVMALCPGLVRTEFHQRAGIDLSRTSDRWWLTPDHVAADGLRSLRRGRIVRVVDWRYRILVALLRVAPGALVRAISRGGAASRQPPRTL</sequence>
<accession>A0A895YER6</accession>
<dbReference type="PRINTS" id="PR00080">
    <property type="entry name" value="SDRFAMILY"/>
</dbReference>
<dbReference type="Proteomes" id="UP000662857">
    <property type="component" value="Chromosome"/>
</dbReference>
<evidence type="ECO:0000256" key="1">
    <source>
        <dbReference type="ARBA" id="ARBA00006484"/>
    </source>
</evidence>
<evidence type="ECO:0000313" key="6">
    <source>
        <dbReference type="Proteomes" id="UP000662857"/>
    </source>
</evidence>
<feature type="region of interest" description="Disordered" evidence="4">
    <location>
        <begin position="1"/>
        <end position="24"/>
    </location>
</feature>
<dbReference type="AlphaFoldDB" id="A0A895YER6"/>
<dbReference type="KEGG" id="nhy:JQS43_24795"/>
<dbReference type="GO" id="GO:0016491">
    <property type="term" value="F:oxidoreductase activity"/>
    <property type="evidence" value="ECO:0007669"/>
    <property type="project" value="UniProtKB-KW"/>
</dbReference>
<dbReference type="PANTHER" id="PTHR44196">
    <property type="entry name" value="DEHYDROGENASE/REDUCTASE SDR FAMILY MEMBER 7B"/>
    <property type="match status" value="1"/>
</dbReference>
<dbReference type="PANTHER" id="PTHR44196:SF2">
    <property type="entry name" value="SHORT-CHAIN DEHYDROGENASE-RELATED"/>
    <property type="match status" value="1"/>
</dbReference>
<name>A0A895YER6_9ACTN</name>
<dbReference type="InterPro" id="IPR036291">
    <property type="entry name" value="NAD(P)-bd_dom_sf"/>
</dbReference>
<comment type="similarity">
    <text evidence="1 3">Belongs to the short-chain dehydrogenases/reductases (SDR) family.</text>
</comment>
<evidence type="ECO:0000256" key="4">
    <source>
        <dbReference type="SAM" id="MobiDB-lite"/>
    </source>
</evidence>
<reference evidence="5" key="1">
    <citation type="submission" date="2021-02" db="EMBL/GenBank/DDBJ databases">
        <title>Natrosporangium hydrolyticum gen. nov., sp. nov, a haloalkaliphilic actinobacterium from a soda solonchak soil.</title>
        <authorList>
            <person name="Sorokin D.Y."/>
            <person name="Khijniak T.V."/>
            <person name="Zakharycheva A.P."/>
            <person name="Boueva O.V."/>
            <person name="Ariskina E.V."/>
            <person name="Hahnke R.L."/>
            <person name="Bunk B."/>
            <person name="Sproer C."/>
            <person name="Schumann P."/>
            <person name="Evtushenko L.I."/>
            <person name="Kublanov I.V."/>
        </authorList>
    </citation>
    <scope>NUCLEOTIDE SEQUENCE</scope>
    <source>
        <strain evidence="5">DSM 106523</strain>
    </source>
</reference>
<gene>
    <name evidence="5" type="ORF">JQS43_24795</name>
</gene>